<dbReference type="OrthoDB" id="2798956at2759"/>
<gene>
    <name evidence="2" type="ORF">CERSUDRAFT_125762</name>
</gene>
<sequence>MSSSRVARILAGQGIPQTLSSIISSQSPTNPIPPSSPRRPNKEELESKLSHAQVRAEQRKYPAGLGLGLPSNVSARTNRAVTGVGLGISVTQPVTDASPSGSPSLLPTRVPRASRAPELPTIPASPDERIPFSPQLPRTIHGLGLGLTPNPENDSNHPHGLGLGFTPLIPQESFSQPFDTFRRTPGAPAVRNNYFPAIVPSPLRHCVEEYFAQNSSSDYEIIEPSPIAKAPLFAPLRHCRGHDIPDEALLIQPEASNPTPNAPIIDGQLSFFLPADLLTPARSDEESS</sequence>
<keyword evidence="3" id="KW-1185">Reference proteome</keyword>
<dbReference type="AlphaFoldDB" id="M2R6U7"/>
<organism evidence="2 3">
    <name type="scientific">Ceriporiopsis subvermispora (strain B)</name>
    <name type="common">White-rot fungus</name>
    <name type="synonym">Gelatoporia subvermispora</name>
    <dbReference type="NCBI Taxonomy" id="914234"/>
    <lineage>
        <taxon>Eukaryota</taxon>
        <taxon>Fungi</taxon>
        <taxon>Dikarya</taxon>
        <taxon>Basidiomycota</taxon>
        <taxon>Agaricomycotina</taxon>
        <taxon>Agaricomycetes</taxon>
        <taxon>Polyporales</taxon>
        <taxon>Gelatoporiaceae</taxon>
        <taxon>Gelatoporia</taxon>
    </lineage>
</organism>
<protein>
    <submittedName>
        <fullName evidence="2">Uncharacterized protein</fullName>
    </submittedName>
</protein>
<evidence type="ECO:0000256" key="1">
    <source>
        <dbReference type="SAM" id="MobiDB-lite"/>
    </source>
</evidence>
<feature type="compositionally biased region" description="Low complexity" evidence="1">
    <location>
        <begin position="17"/>
        <end position="29"/>
    </location>
</feature>
<proteinExistence type="predicted"/>
<feature type="region of interest" description="Disordered" evidence="1">
    <location>
        <begin position="17"/>
        <end position="58"/>
    </location>
</feature>
<accession>M2R6U7</accession>
<reference evidence="2 3" key="1">
    <citation type="journal article" date="2012" name="Proc. Natl. Acad. Sci. U.S.A.">
        <title>Comparative genomics of Ceriporiopsis subvermispora and Phanerochaete chrysosporium provide insight into selective ligninolysis.</title>
        <authorList>
            <person name="Fernandez-Fueyo E."/>
            <person name="Ruiz-Duenas F.J."/>
            <person name="Ferreira P."/>
            <person name="Floudas D."/>
            <person name="Hibbett D.S."/>
            <person name="Canessa P."/>
            <person name="Larrondo L.F."/>
            <person name="James T.Y."/>
            <person name="Seelenfreund D."/>
            <person name="Lobos S."/>
            <person name="Polanco R."/>
            <person name="Tello M."/>
            <person name="Honda Y."/>
            <person name="Watanabe T."/>
            <person name="Watanabe T."/>
            <person name="Ryu J.S."/>
            <person name="Kubicek C.P."/>
            <person name="Schmoll M."/>
            <person name="Gaskell J."/>
            <person name="Hammel K.E."/>
            <person name="St John F.J."/>
            <person name="Vanden Wymelenberg A."/>
            <person name="Sabat G."/>
            <person name="Splinter BonDurant S."/>
            <person name="Syed K."/>
            <person name="Yadav J.S."/>
            <person name="Doddapaneni H."/>
            <person name="Subramanian V."/>
            <person name="Lavin J.L."/>
            <person name="Oguiza J.A."/>
            <person name="Perez G."/>
            <person name="Pisabarro A.G."/>
            <person name="Ramirez L."/>
            <person name="Santoyo F."/>
            <person name="Master E."/>
            <person name="Coutinho P.M."/>
            <person name="Henrissat B."/>
            <person name="Lombard V."/>
            <person name="Magnuson J.K."/>
            <person name="Kuees U."/>
            <person name="Hori C."/>
            <person name="Igarashi K."/>
            <person name="Samejima M."/>
            <person name="Held B.W."/>
            <person name="Barry K.W."/>
            <person name="LaButti K.M."/>
            <person name="Lapidus A."/>
            <person name="Lindquist E.A."/>
            <person name="Lucas S.M."/>
            <person name="Riley R."/>
            <person name="Salamov A.A."/>
            <person name="Hoffmeister D."/>
            <person name="Schwenk D."/>
            <person name="Hadar Y."/>
            <person name="Yarden O."/>
            <person name="de Vries R.P."/>
            <person name="Wiebenga A."/>
            <person name="Stenlid J."/>
            <person name="Eastwood D."/>
            <person name="Grigoriev I.V."/>
            <person name="Berka R.M."/>
            <person name="Blanchette R.A."/>
            <person name="Kersten P."/>
            <person name="Martinez A.T."/>
            <person name="Vicuna R."/>
            <person name="Cullen D."/>
        </authorList>
    </citation>
    <scope>NUCLEOTIDE SEQUENCE [LARGE SCALE GENOMIC DNA]</scope>
    <source>
        <strain evidence="2 3">B</strain>
    </source>
</reference>
<dbReference type="EMBL" id="KB445804">
    <property type="protein sequence ID" value="EMD34042.1"/>
    <property type="molecule type" value="Genomic_DNA"/>
</dbReference>
<evidence type="ECO:0000313" key="2">
    <source>
        <dbReference type="EMBL" id="EMD34042.1"/>
    </source>
</evidence>
<dbReference type="Proteomes" id="UP000016930">
    <property type="component" value="Unassembled WGS sequence"/>
</dbReference>
<name>M2R6U7_CERS8</name>
<evidence type="ECO:0000313" key="3">
    <source>
        <dbReference type="Proteomes" id="UP000016930"/>
    </source>
</evidence>
<feature type="compositionally biased region" description="Basic and acidic residues" evidence="1">
    <location>
        <begin position="40"/>
        <end position="58"/>
    </location>
</feature>
<feature type="compositionally biased region" description="Polar residues" evidence="1">
    <location>
        <begin position="94"/>
        <end position="105"/>
    </location>
</feature>
<dbReference type="HOGENOM" id="CLU_966432_0_0_1"/>
<feature type="region of interest" description="Disordered" evidence="1">
    <location>
        <begin position="94"/>
        <end position="131"/>
    </location>
</feature>